<evidence type="ECO:0000313" key="2">
    <source>
        <dbReference type="EnsemblPlants" id="OPUNC12G18160.1"/>
    </source>
</evidence>
<dbReference type="EnsemblPlants" id="OPUNC12G18160.1">
    <property type="protein sequence ID" value="OPUNC12G18160.1"/>
    <property type="gene ID" value="OPUNC12G18160"/>
</dbReference>
<dbReference type="AlphaFoldDB" id="A0A0E0MQ01"/>
<protein>
    <submittedName>
        <fullName evidence="2">Uncharacterized protein</fullName>
    </submittedName>
</protein>
<keyword evidence="3" id="KW-1185">Reference proteome</keyword>
<name>A0A0E0MQ01_ORYPU</name>
<proteinExistence type="predicted"/>
<accession>A0A0E0MQ01</accession>
<dbReference type="STRING" id="4537.A0A0E0MQ01"/>
<reference evidence="2" key="2">
    <citation type="submission" date="2018-05" db="EMBL/GenBank/DDBJ databases">
        <title>OpunRS2 (Oryza punctata Reference Sequence Version 2).</title>
        <authorList>
            <person name="Zhang J."/>
            <person name="Kudrna D."/>
            <person name="Lee S."/>
            <person name="Talag J."/>
            <person name="Welchert J."/>
            <person name="Wing R.A."/>
        </authorList>
    </citation>
    <scope>NUCLEOTIDE SEQUENCE [LARGE SCALE GENOMIC DNA]</scope>
</reference>
<feature type="signal peptide" evidence="1">
    <location>
        <begin position="1"/>
        <end position="21"/>
    </location>
</feature>
<evidence type="ECO:0000256" key="1">
    <source>
        <dbReference type="SAM" id="SignalP"/>
    </source>
</evidence>
<dbReference type="PANTHER" id="PTHR34789">
    <property type="entry name" value="EXPRESSED PROTEIN"/>
    <property type="match status" value="1"/>
</dbReference>
<keyword evidence="1" id="KW-0732">Signal</keyword>
<dbReference type="Proteomes" id="UP000026962">
    <property type="component" value="Chromosome 12"/>
</dbReference>
<dbReference type="Gramene" id="OPUNC12G18160.1">
    <property type="protein sequence ID" value="OPUNC12G18160.1"/>
    <property type="gene ID" value="OPUNC12G18160"/>
</dbReference>
<reference evidence="2" key="1">
    <citation type="submission" date="2015-04" db="UniProtKB">
        <authorList>
            <consortium name="EnsemblPlants"/>
        </authorList>
    </citation>
    <scope>IDENTIFICATION</scope>
</reference>
<dbReference type="OMA" id="PDKCFKS"/>
<dbReference type="PANTHER" id="PTHR34789:SF1">
    <property type="entry name" value="EXPRESSED PROTEIN"/>
    <property type="match status" value="1"/>
</dbReference>
<organism evidence="2">
    <name type="scientific">Oryza punctata</name>
    <name type="common">Red rice</name>
    <dbReference type="NCBI Taxonomy" id="4537"/>
    <lineage>
        <taxon>Eukaryota</taxon>
        <taxon>Viridiplantae</taxon>
        <taxon>Streptophyta</taxon>
        <taxon>Embryophyta</taxon>
        <taxon>Tracheophyta</taxon>
        <taxon>Spermatophyta</taxon>
        <taxon>Magnoliopsida</taxon>
        <taxon>Liliopsida</taxon>
        <taxon>Poales</taxon>
        <taxon>Poaceae</taxon>
        <taxon>BOP clade</taxon>
        <taxon>Oryzoideae</taxon>
        <taxon>Oryzeae</taxon>
        <taxon>Oryzinae</taxon>
        <taxon>Oryza</taxon>
    </lineage>
</organism>
<feature type="chain" id="PRO_5002367886" evidence="1">
    <location>
        <begin position="22"/>
        <end position="140"/>
    </location>
</feature>
<sequence>MAPRLLIVISILFTTGIIASAASDSDVDVGADLGANPGRFPPAFDYGIPPGFFGPGNNNPYIGGGAGGGAGGWGAGYGSSPGGAEVPTMVCSDKGPCYGKKLSCPKKCFFSFSRSGNGYAAGGGGGGCSFDCTTKCAATC</sequence>
<evidence type="ECO:0000313" key="3">
    <source>
        <dbReference type="Proteomes" id="UP000026962"/>
    </source>
</evidence>
<dbReference type="HOGENOM" id="CLU_128469_1_0_1"/>